<evidence type="ECO:0000313" key="3">
    <source>
        <dbReference type="Proteomes" id="UP000756346"/>
    </source>
</evidence>
<protein>
    <recommendedName>
        <fullName evidence="4">F-box domain-containing protein</fullName>
    </recommendedName>
</protein>
<dbReference type="RefSeq" id="XP_046017399.1">
    <property type="nucleotide sequence ID" value="XM_046152933.1"/>
</dbReference>
<evidence type="ECO:0000313" key="2">
    <source>
        <dbReference type="EMBL" id="KAH7038278.1"/>
    </source>
</evidence>
<organism evidence="2 3">
    <name type="scientific">Microdochium trichocladiopsis</name>
    <dbReference type="NCBI Taxonomy" id="1682393"/>
    <lineage>
        <taxon>Eukaryota</taxon>
        <taxon>Fungi</taxon>
        <taxon>Dikarya</taxon>
        <taxon>Ascomycota</taxon>
        <taxon>Pezizomycotina</taxon>
        <taxon>Sordariomycetes</taxon>
        <taxon>Xylariomycetidae</taxon>
        <taxon>Xylariales</taxon>
        <taxon>Microdochiaceae</taxon>
        <taxon>Microdochium</taxon>
    </lineage>
</organism>
<sequence>MGTALDQARAAWLTAAGQPPIQAAAAHHHGNAHHGKSSQHDPDPATPVVTTVALPAQPLCIAGQRVLQTPELFELILEHVDMATLLTAAQRVNRYWAKFIRESPKLQRVLFFLSDDGEFNPGHGTDCRRNPLLARFFPGLLAVGQSDAVPDMSGFAAQPFCQRLDVFMRPSASWRNMLIVQRLRERQQQHSHLGREEGIGGRGVGVWSRTRSQGGDVYASSTLYTTGKVSHGGTEETSTGMTMGRLYDLAISHILDECSVTVYWPGEYEAFVAVEDVPREEGDDADEDGLGLSADETDNTNGATSTGTPETAITSRDFRREKRRLAKHADVIWAVSGAASRAYARDYDAVQEFTEKFMHDEHRGTRWKEGSVPL</sequence>
<keyword evidence="3" id="KW-1185">Reference proteome</keyword>
<dbReference type="Proteomes" id="UP000756346">
    <property type="component" value="Unassembled WGS sequence"/>
</dbReference>
<feature type="region of interest" description="Disordered" evidence="1">
    <location>
        <begin position="276"/>
        <end position="318"/>
    </location>
</feature>
<proteinExistence type="predicted"/>
<dbReference type="OrthoDB" id="3800738at2759"/>
<dbReference type="GeneID" id="70182479"/>
<accession>A0A9P9BYQ6</accession>
<name>A0A9P9BYQ6_9PEZI</name>
<reference evidence="2" key="1">
    <citation type="journal article" date="2021" name="Nat. Commun.">
        <title>Genetic determinants of endophytism in the Arabidopsis root mycobiome.</title>
        <authorList>
            <person name="Mesny F."/>
            <person name="Miyauchi S."/>
            <person name="Thiergart T."/>
            <person name="Pickel B."/>
            <person name="Atanasova L."/>
            <person name="Karlsson M."/>
            <person name="Huettel B."/>
            <person name="Barry K.W."/>
            <person name="Haridas S."/>
            <person name="Chen C."/>
            <person name="Bauer D."/>
            <person name="Andreopoulos W."/>
            <person name="Pangilinan J."/>
            <person name="LaButti K."/>
            <person name="Riley R."/>
            <person name="Lipzen A."/>
            <person name="Clum A."/>
            <person name="Drula E."/>
            <person name="Henrissat B."/>
            <person name="Kohler A."/>
            <person name="Grigoriev I.V."/>
            <person name="Martin F.M."/>
            <person name="Hacquard S."/>
        </authorList>
    </citation>
    <scope>NUCLEOTIDE SEQUENCE</scope>
    <source>
        <strain evidence="2">MPI-CAGE-CH-0230</strain>
    </source>
</reference>
<dbReference type="AlphaFoldDB" id="A0A9P9BYQ6"/>
<comment type="caution">
    <text evidence="2">The sequence shown here is derived from an EMBL/GenBank/DDBJ whole genome shotgun (WGS) entry which is preliminary data.</text>
</comment>
<feature type="compositionally biased region" description="Polar residues" evidence="1">
    <location>
        <begin position="299"/>
        <end position="314"/>
    </location>
</feature>
<gene>
    <name evidence="2" type="ORF">B0I36DRAFT_315927</name>
</gene>
<feature type="compositionally biased region" description="Basic residues" evidence="1">
    <location>
        <begin position="26"/>
        <end position="37"/>
    </location>
</feature>
<feature type="region of interest" description="Disordered" evidence="1">
    <location>
        <begin position="23"/>
        <end position="46"/>
    </location>
</feature>
<evidence type="ECO:0000256" key="1">
    <source>
        <dbReference type="SAM" id="MobiDB-lite"/>
    </source>
</evidence>
<dbReference type="EMBL" id="JAGTJQ010000002">
    <property type="protein sequence ID" value="KAH7038278.1"/>
    <property type="molecule type" value="Genomic_DNA"/>
</dbReference>
<evidence type="ECO:0008006" key="4">
    <source>
        <dbReference type="Google" id="ProtNLM"/>
    </source>
</evidence>